<comment type="caution">
    <text evidence="1">The sequence shown here is derived from an EMBL/GenBank/DDBJ whole genome shotgun (WGS) entry which is preliminary data.</text>
</comment>
<dbReference type="AlphaFoldDB" id="A0A8S9Z0J8"/>
<evidence type="ECO:0000313" key="1">
    <source>
        <dbReference type="EMBL" id="KAF7256667.1"/>
    </source>
</evidence>
<reference evidence="1" key="1">
    <citation type="submission" date="2019-07" db="EMBL/GenBank/DDBJ databases">
        <title>Annotation for the trematode Paragonimus miyazaki's.</title>
        <authorList>
            <person name="Choi Y.-J."/>
        </authorList>
    </citation>
    <scope>NUCLEOTIDE SEQUENCE</scope>
    <source>
        <strain evidence="1">Japan</strain>
    </source>
</reference>
<organism evidence="1 2">
    <name type="scientific">Paragonimus skrjabini miyazakii</name>
    <dbReference type="NCBI Taxonomy" id="59628"/>
    <lineage>
        <taxon>Eukaryota</taxon>
        <taxon>Metazoa</taxon>
        <taxon>Spiralia</taxon>
        <taxon>Lophotrochozoa</taxon>
        <taxon>Platyhelminthes</taxon>
        <taxon>Trematoda</taxon>
        <taxon>Digenea</taxon>
        <taxon>Plagiorchiida</taxon>
        <taxon>Troglotremata</taxon>
        <taxon>Troglotrematidae</taxon>
        <taxon>Paragonimus</taxon>
    </lineage>
</organism>
<keyword evidence="2" id="KW-1185">Reference proteome</keyword>
<proteinExistence type="predicted"/>
<gene>
    <name evidence="1" type="ORF">EG68_06421</name>
</gene>
<dbReference type="EMBL" id="JTDE01002935">
    <property type="protein sequence ID" value="KAF7256667.1"/>
    <property type="molecule type" value="Genomic_DNA"/>
</dbReference>
<accession>A0A8S9Z0J8</accession>
<evidence type="ECO:0000313" key="2">
    <source>
        <dbReference type="Proteomes" id="UP000822476"/>
    </source>
</evidence>
<protein>
    <submittedName>
        <fullName evidence="1">Uncharacterized protein</fullName>
    </submittedName>
</protein>
<name>A0A8S9Z0J8_9TREM</name>
<sequence>MLSSIAAFSILELMCTENVLLVSDADFERLLMSKGTYHVSSAPYHPASSILNNKTQQVRDKLAQERISLRAPKWRRESSLLSLHYMNRTLDATESPLGHWLSFVLYIPDIDIPSQRLFESGEPHDGREYLSK</sequence>
<dbReference type="Proteomes" id="UP000822476">
    <property type="component" value="Unassembled WGS sequence"/>
</dbReference>